<dbReference type="GO" id="GO:0030145">
    <property type="term" value="F:manganese ion binding"/>
    <property type="evidence" value="ECO:0007669"/>
    <property type="project" value="InterPro"/>
</dbReference>
<evidence type="ECO:0000256" key="1">
    <source>
        <dbReference type="ARBA" id="ARBA00009528"/>
    </source>
</evidence>
<dbReference type="InterPro" id="IPR000819">
    <property type="entry name" value="Peptidase_M17_C"/>
</dbReference>
<dbReference type="AlphaFoldDB" id="A0A059FKR6"/>
<evidence type="ECO:0000256" key="4">
    <source>
        <dbReference type="ARBA" id="ARBA00022801"/>
    </source>
</evidence>
<keyword evidence="2 7" id="KW-0031">Aminopeptidase</keyword>
<dbReference type="Pfam" id="PF21337">
    <property type="entry name" value="Peptidase_M17_N_1"/>
    <property type="match status" value="1"/>
</dbReference>
<dbReference type="PRINTS" id="PR00481">
    <property type="entry name" value="LAMNOPPTDASE"/>
</dbReference>
<dbReference type="GO" id="GO:0005737">
    <property type="term" value="C:cytoplasm"/>
    <property type="evidence" value="ECO:0007669"/>
    <property type="project" value="InterPro"/>
</dbReference>
<gene>
    <name evidence="7" type="ORF">HJA_01965</name>
</gene>
<organism evidence="7 8">
    <name type="scientific">Hyphomonas jannaschiana VP2</name>
    <dbReference type="NCBI Taxonomy" id="1280952"/>
    <lineage>
        <taxon>Bacteria</taxon>
        <taxon>Pseudomonadati</taxon>
        <taxon>Pseudomonadota</taxon>
        <taxon>Alphaproteobacteria</taxon>
        <taxon>Hyphomonadales</taxon>
        <taxon>Hyphomonadaceae</taxon>
        <taxon>Hyphomonas</taxon>
    </lineage>
</organism>
<dbReference type="GO" id="GO:0006508">
    <property type="term" value="P:proteolysis"/>
    <property type="evidence" value="ECO:0007669"/>
    <property type="project" value="UniProtKB-KW"/>
</dbReference>
<keyword evidence="5" id="KW-0464">Manganese</keyword>
<dbReference type="RefSeq" id="WP_035577478.1">
    <property type="nucleotide sequence ID" value="NZ_ARYJ01000001.1"/>
</dbReference>
<evidence type="ECO:0000313" key="7">
    <source>
        <dbReference type="EMBL" id="KCZ91265.1"/>
    </source>
</evidence>
<evidence type="ECO:0000259" key="6">
    <source>
        <dbReference type="PROSITE" id="PS00631"/>
    </source>
</evidence>
<dbReference type="PANTHER" id="PTHR11963">
    <property type="entry name" value="LEUCINE AMINOPEPTIDASE-RELATED"/>
    <property type="match status" value="1"/>
</dbReference>
<keyword evidence="3" id="KW-0645">Protease</keyword>
<dbReference type="Gene3D" id="3.40.220.10">
    <property type="entry name" value="Leucine Aminopeptidase, subunit E, domain 1"/>
    <property type="match status" value="1"/>
</dbReference>
<proteinExistence type="inferred from homology"/>
<dbReference type="eggNOG" id="COG0260">
    <property type="taxonomic scope" value="Bacteria"/>
</dbReference>
<comment type="similarity">
    <text evidence="1">Belongs to the peptidase M17 family.</text>
</comment>
<dbReference type="PANTHER" id="PTHR11963:SF20">
    <property type="entry name" value="PEPTIDASE B"/>
    <property type="match status" value="1"/>
</dbReference>
<dbReference type="PROSITE" id="PS00631">
    <property type="entry name" value="CYTOSOL_AP"/>
    <property type="match status" value="1"/>
</dbReference>
<comment type="caution">
    <text evidence="7">The sequence shown here is derived from an EMBL/GenBank/DDBJ whole genome shotgun (WGS) entry which is preliminary data.</text>
</comment>
<reference evidence="7 8" key="1">
    <citation type="journal article" date="2014" name="Antonie Van Leeuwenhoek">
        <title>Hyphomonas beringensis sp. nov. and Hyphomonas chukchiensis sp. nov., isolated from surface seawater of the Bering Sea and Chukchi Sea.</title>
        <authorList>
            <person name="Li C."/>
            <person name="Lai Q."/>
            <person name="Li G."/>
            <person name="Dong C."/>
            <person name="Wang J."/>
            <person name="Liao Y."/>
            <person name="Shao Z."/>
        </authorList>
    </citation>
    <scope>NUCLEOTIDE SEQUENCE [LARGE SCALE GENOMIC DNA]</scope>
    <source>
        <strain evidence="7 8">VP2</strain>
    </source>
</reference>
<dbReference type="InterPro" id="IPR043472">
    <property type="entry name" value="Macro_dom-like"/>
</dbReference>
<sequence length="453" mass="47639">MHKSFTTGADAAVSVWLYTAEAFKSLENDPFPSARAIAKAQSFTGGAGQLVLVPGADGSLAHVLGGIGDGKDALAVAALSGKLPEGVYKVTADGGLPMASIAAGWADGAYRFDRYLKDKSSPPQLVIPDGKTGDALSAEADSIALLRDLVNTPAGDMTPAGIHETVEKLASEFGAKLTAIIGDDLLEHNYPMVHAVGRAAKAAPRFLELEWGDTSKPHLALVGKGVTFDSGGLDIKPGSGMRIMKKDMGGSAHVIALARLVMATNLPVHLKLYVPTVENAISGDAFRPGDILSSRKGLTVEIDNTDAEGRLILADALARASEFDPDLLIDFATLTGAARVALGADLAPVYSDDEQLVADILAGSAESGDPVWRMPLWDPYLAELKSPIADLVNSGSSFGGSITAGLFLKQFVDAKSWAHFDVWAWRKGKYGRPEGAAACGLRAVWSMLQKRYR</sequence>
<name>A0A059FKR6_9PROT</name>
<feature type="domain" description="Cytosol aminopeptidase" evidence="6">
    <location>
        <begin position="304"/>
        <end position="311"/>
    </location>
</feature>
<dbReference type="STRING" id="1280952.HJA_01965"/>
<keyword evidence="8" id="KW-1185">Reference proteome</keyword>
<protein>
    <submittedName>
        <fullName evidence="7">Cytosol aminopeptidase</fullName>
    </submittedName>
</protein>
<dbReference type="SUPFAM" id="SSF53187">
    <property type="entry name" value="Zn-dependent exopeptidases"/>
    <property type="match status" value="1"/>
</dbReference>
<dbReference type="GO" id="GO:0070006">
    <property type="term" value="F:metalloaminopeptidase activity"/>
    <property type="evidence" value="ECO:0007669"/>
    <property type="project" value="InterPro"/>
</dbReference>
<dbReference type="OrthoDB" id="9809354at2"/>
<evidence type="ECO:0000313" key="8">
    <source>
        <dbReference type="Proteomes" id="UP000024816"/>
    </source>
</evidence>
<keyword evidence="4" id="KW-0378">Hydrolase</keyword>
<dbReference type="InterPro" id="IPR011356">
    <property type="entry name" value="Leucine_aapep/pepB"/>
</dbReference>
<dbReference type="Pfam" id="PF00883">
    <property type="entry name" value="Peptidase_M17"/>
    <property type="match status" value="1"/>
</dbReference>
<dbReference type="Proteomes" id="UP000024816">
    <property type="component" value="Unassembled WGS sequence"/>
</dbReference>
<dbReference type="Gene3D" id="3.40.630.10">
    <property type="entry name" value="Zn peptidases"/>
    <property type="match status" value="1"/>
</dbReference>
<evidence type="ECO:0000256" key="5">
    <source>
        <dbReference type="ARBA" id="ARBA00023211"/>
    </source>
</evidence>
<dbReference type="CDD" id="cd00433">
    <property type="entry name" value="Peptidase_M17"/>
    <property type="match status" value="1"/>
</dbReference>
<dbReference type="PATRIC" id="fig|1280952.3.peg.399"/>
<evidence type="ECO:0000256" key="2">
    <source>
        <dbReference type="ARBA" id="ARBA00022438"/>
    </source>
</evidence>
<dbReference type="InterPro" id="IPR048816">
    <property type="entry name" value="Peptidase_M17_N_1"/>
</dbReference>
<evidence type="ECO:0000256" key="3">
    <source>
        <dbReference type="ARBA" id="ARBA00022670"/>
    </source>
</evidence>
<dbReference type="EMBL" id="ARYJ01000001">
    <property type="protein sequence ID" value="KCZ91265.1"/>
    <property type="molecule type" value="Genomic_DNA"/>
</dbReference>
<accession>A0A059FKR6</accession>